<evidence type="ECO:0000313" key="2">
    <source>
        <dbReference type="Proteomes" id="UP000681315"/>
    </source>
</evidence>
<evidence type="ECO:0000313" key="1">
    <source>
        <dbReference type="EMBL" id="MBO3099407.1"/>
    </source>
</evidence>
<keyword evidence="2" id="KW-1185">Reference proteome</keyword>
<accession>A0ABS3SUL7</accession>
<name>A0ABS3SUL7_9FLAO</name>
<feature type="non-terminal residue" evidence="1">
    <location>
        <position position="1"/>
    </location>
</feature>
<protein>
    <submittedName>
        <fullName evidence="1">Uncharacterized protein</fullName>
    </submittedName>
</protein>
<dbReference type="Proteomes" id="UP000681315">
    <property type="component" value="Unassembled WGS sequence"/>
</dbReference>
<gene>
    <name evidence="1" type="ORF">J4051_14095</name>
</gene>
<comment type="caution">
    <text evidence="1">The sequence shown here is derived from an EMBL/GenBank/DDBJ whole genome shotgun (WGS) entry which is preliminary data.</text>
</comment>
<dbReference type="RefSeq" id="WP_208234523.1">
    <property type="nucleotide sequence ID" value="NZ_JAGEVG010000017.1"/>
</dbReference>
<reference evidence="1 2" key="1">
    <citation type="submission" date="2021-03" db="EMBL/GenBank/DDBJ databases">
        <title>Gelidibacter sp. nov., isolated from costal sediment.</title>
        <authorList>
            <person name="Lun K.-Y."/>
        </authorList>
    </citation>
    <scope>NUCLEOTIDE SEQUENCE [LARGE SCALE GENOMIC DNA]</scope>
    <source>
        <strain evidence="1 2">DF109</strain>
    </source>
</reference>
<sequence>AEDEVVFKLHKLNAYNDSFLFLIPRFKTNPSGFIPYPRDEATFPLKGKELIGLCMNENSAVNYTSSAEP</sequence>
<organism evidence="1 2">
    <name type="scientific">Gelidibacter pelagius</name>
    <dbReference type="NCBI Taxonomy" id="2819985"/>
    <lineage>
        <taxon>Bacteria</taxon>
        <taxon>Pseudomonadati</taxon>
        <taxon>Bacteroidota</taxon>
        <taxon>Flavobacteriia</taxon>
        <taxon>Flavobacteriales</taxon>
        <taxon>Flavobacteriaceae</taxon>
        <taxon>Gelidibacter</taxon>
    </lineage>
</organism>
<dbReference type="EMBL" id="JAGEVG010000017">
    <property type="protein sequence ID" value="MBO3099407.1"/>
    <property type="molecule type" value="Genomic_DNA"/>
</dbReference>
<proteinExistence type="predicted"/>